<evidence type="ECO:0000313" key="2">
    <source>
        <dbReference type="EMBL" id="MBW0462299.1"/>
    </source>
</evidence>
<reference evidence="2" key="1">
    <citation type="submission" date="2021-03" db="EMBL/GenBank/DDBJ databases">
        <title>Draft genome sequence of rust myrtle Austropuccinia psidii MF-1, a brazilian biotype.</title>
        <authorList>
            <person name="Quecine M.C."/>
            <person name="Pachon D.M.R."/>
            <person name="Bonatelli M.L."/>
            <person name="Correr F.H."/>
            <person name="Franceschini L.M."/>
            <person name="Leite T.F."/>
            <person name="Margarido G.R.A."/>
            <person name="Almeida C.A."/>
            <person name="Ferrarezi J.A."/>
            <person name="Labate C.A."/>
        </authorList>
    </citation>
    <scope>NUCLEOTIDE SEQUENCE</scope>
    <source>
        <strain evidence="2">MF-1</strain>
    </source>
</reference>
<protein>
    <submittedName>
        <fullName evidence="2">Uncharacterized protein</fullName>
    </submittedName>
</protein>
<accession>A0A9Q3BBJ7</accession>
<evidence type="ECO:0000313" key="3">
    <source>
        <dbReference type="Proteomes" id="UP000765509"/>
    </source>
</evidence>
<feature type="region of interest" description="Disordered" evidence="1">
    <location>
        <begin position="161"/>
        <end position="181"/>
    </location>
</feature>
<proteinExistence type="predicted"/>
<dbReference type="AlphaFoldDB" id="A0A9Q3BBJ7"/>
<evidence type="ECO:0000256" key="1">
    <source>
        <dbReference type="SAM" id="MobiDB-lite"/>
    </source>
</evidence>
<name>A0A9Q3BBJ7_9BASI</name>
<dbReference type="EMBL" id="AVOT02000321">
    <property type="protein sequence ID" value="MBW0462299.1"/>
    <property type="molecule type" value="Genomic_DNA"/>
</dbReference>
<comment type="caution">
    <text evidence="2">The sequence shown here is derived from an EMBL/GenBank/DDBJ whole genome shotgun (WGS) entry which is preliminary data.</text>
</comment>
<gene>
    <name evidence="2" type="ORF">O181_002014</name>
</gene>
<keyword evidence="3" id="KW-1185">Reference proteome</keyword>
<sequence>MSSSDPCKSHLEYVHDSDSEFRIEYVPTHSPLSPKISLTSHIVSSMNVSGFNIDVGNATAKTSTNRKIENISVTPIPLIPLIHKLMCMRNQEKNQKVHQTLIHNPIFHMTSSLILIRILGSPRNPLGKVDSNPSLFHLDLRFIWAIKNRLMVGKKRTWEDVTPSELSEGNPGSMLHQSKSF</sequence>
<dbReference type="Proteomes" id="UP000765509">
    <property type="component" value="Unassembled WGS sequence"/>
</dbReference>
<organism evidence="2 3">
    <name type="scientific">Austropuccinia psidii MF-1</name>
    <dbReference type="NCBI Taxonomy" id="1389203"/>
    <lineage>
        <taxon>Eukaryota</taxon>
        <taxon>Fungi</taxon>
        <taxon>Dikarya</taxon>
        <taxon>Basidiomycota</taxon>
        <taxon>Pucciniomycotina</taxon>
        <taxon>Pucciniomycetes</taxon>
        <taxon>Pucciniales</taxon>
        <taxon>Sphaerophragmiaceae</taxon>
        <taxon>Austropuccinia</taxon>
    </lineage>
</organism>